<evidence type="ECO:0000256" key="1">
    <source>
        <dbReference type="ARBA" id="ARBA00004953"/>
    </source>
</evidence>
<proteinExistence type="predicted"/>
<evidence type="ECO:0000256" key="3">
    <source>
        <dbReference type="ARBA" id="ARBA00022603"/>
    </source>
</evidence>
<evidence type="ECO:0000313" key="8">
    <source>
        <dbReference type="Proteomes" id="UP000426444"/>
    </source>
</evidence>
<evidence type="ECO:0000256" key="4">
    <source>
        <dbReference type="ARBA" id="ARBA00022679"/>
    </source>
</evidence>
<accession>A0A6I6DH11</accession>
<dbReference type="PANTHER" id="PTHR47036">
    <property type="entry name" value="COBALT-FACTOR III C(17)-METHYLTRANSFERASE-RELATED"/>
    <property type="match status" value="1"/>
</dbReference>
<dbReference type="CDD" id="cd11646">
    <property type="entry name" value="Precorrin_3B_C17_MT"/>
    <property type="match status" value="1"/>
</dbReference>
<feature type="domain" description="Tetrapyrrole methylase" evidence="6">
    <location>
        <begin position="1"/>
        <end position="198"/>
    </location>
</feature>
<keyword evidence="5" id="KW-0949">S-adenosyl-L-methionine</keyword>
<gene>
    <name evidence="7" type="ORF">SYNTR_1654</name>
</gene>
<dbReference type="InterPro" id="IPR006363">
    <property type="entry name" value="Cbl_synth_CobJ/CibH_dom"/>
</dbReference>
<dbReference type="InterPro" id="IPR014776">
    <property type="entry name" value="4pyrrole_Mease_sub2"/>
</dbReference>
<keyword evidence="8" id="KW-1185">Reference proteome</keyword>
<dbReference type="Gene3D" id="3.30.950.10">
    <property type="entry name" value="Methyltransferase, Cobalt-precorrin-4 Transmethylase, Domain 2"/>
    <property type="match status" value="1"/>
</dbReference>
<dbReference type="GO" id="GO:0032259">
    <property type="term" value="P:methylation"/>
    <property type="evidence" value="ECO:0007669"/>
    <property type="project" value="UniProtKB-KW"/>
</dbReference>
<dbReference type="KEGG" id="salq:SYNTR_1654"/>
<organism evidence="7 8">
    <name type="scientific">Candidatus Syntrophocurvum alkaliphilum</name>
    <dbReference type="NCBI Taxonomy" id="2293317"/>
    <lineage>
        <taxon>Bacteria</taxon>
        <taxon>Bacillati</taxon>
        <taxon>Bacillota</taxon>
        <taxon>Clostridia</taxon>
        <taxon>Eubacteriales</taxon>
        <taxon>Syntrophomonadaceae</taxon>
        <taxon>Candidatus Syntrophocurvum</taxon>
    </lineage>
</organism>
<evidence type="ECO:0000259" key="6">
    <source>
        <dbReference type="Pfam" id="PF00590"/>
    </source>
</evidence>
<dbReference type="InterPro" id="IPR051810">
    <property type="entry name" value="Precorrin_MeTrfase"/>
</dbReference>
<dbReference type="EC" id="2.1.1.272" evidence="7"/>
<name>A0A6I6DH11_9FIRM</name>
<dbReference type="Pfam" id="PF00590">
    <property type="entry name" value="TP_methylase"/>
    <property type="match status" value="1"/>
</dbReference>
<dbReference type="PANTHER" id="PTHR47036:SF1">
    <property type="entry name" value="COBALT-FACTOR III C(17)-METHYLTRANSFERASE-RELATED"/>
    <property type="match status" value="1"/>
</dbReference>
<dbReference type="UniPathway" id="UPA00148"/>
<keyword evidence="2" id="KW-0169">Cobalamin biosynthesis</keyword>
<dbReference type="AlphaFoldDB" id="A0A6I6DH11"/>
<reference evidence="8" key="1">
    <citation type="journal article" date="2019" name="Microbiology">
        <title>Complete Genome Sequence of an Uncultured Bacterium of the Candidate Phylum Bipolaricaulota.</title>
        <authorList>
            <person name="Kadnikov V.V."/>
            <person name="Mardanov A.V."/>
            <person name="Beletsky A.V."/>
            <person name="Frank Y.A."/>
            <person name="Karnachuk O.V."/>
            <person name="Ravin N.V."/>
        </authorList>
    </citation>
    <scope>NUCLEOTIDE SEQUENCE [LARGE SCALE GENOMIC DNA]</scope>
</reference>
<dbReference type="SUPFAM" id="SSF53790">
    <property type="entry name" value="Tetrapyrrole methylase"/>
    <property type="match status" value="1"/>
</dbReference>
<dbReference type="Proteomes" id="UP000426444">
    <property type="component" value="Chromosome"/>
</dbReference>
<evidence type="ECO:0000256" key="5">
    <source>
        <dbReference type="ARBA" id="ARBA00022691"/>
    </source>
</evidence>
<keyword evidence="3 7" id="KW-0489">Methyltransferase</keyword>
<dbReference type="Gene3D" id="3.40.1010.10">
    <property type="entry name" value="Cobalt-precorrin-4 Transmethylase, Domain 1"/>
    <property type="match status" value="1"/>
</dbReference>
<dbReference type="EMBL" id="CP046457">
    <property type="protein sequence ID" value="QGU00248.1"/>
    <property type="molecule type" value="Genomic_DNA"/>
</dbReference>
<dbReference type="InterPro" id="IPR000878">
    <property type="entry name" value="4pyrrol_Mease"/>
</dbReference>
<sequence length="231" mass="24981">MGPGDQEFLAGKTIEVIKMADAVVGYKSYVKLIENLVENKKVVSSGMKQEQKRAEKAIELANEGKNVVVVSSGDPGIYGMAGLLLELTPPNLEVEIIPGITAASAAASILGAPLINDFAVVSLSDLLTPWELINKRLNAAGQGDFAIVLYNPRSQGRREQIEWACEILLKYKDPKTPVGIVRNAKRGETKAVITTLGKMLQEEIDMLTTVIIGNSDTRIINGKMVTARGYK</sequence>
<evidence type="ECO:0000313" key="7">
    <source>
        <dbReference type="EMBL" id="QGU00248.1"/>
    </source>
</evidence>
<dbReference type="GO" id="GO:0008168">
    <property type="term" value="F:methyltransferase activity"/>
    <property type="evidence" value="ECO:0007669"/>
    <property type="project" value="UniProtKB-KW"/>
</dbReference>
<dbReference type="InterPro" id="IPR035996">
    <property type="entry name" value="4pyrrol_Methylase_sf"/>
</dbReference>
<evidence type="ECO:0000256" key="2">
    <source>
        <dbReference type="ARBA" id="ARBA00022573"/>
    </source>
</evidence>
<protein>
    <submittedName>
        <fullName evidence="7">Cobalt-precorrin-3 C(17)-methyltransferase</fullName>
        <ecNumber evidence="7">2.1.1.272</ecNumber>
    </submittedName>
</protein>
<dbReference type="NCBIfam" id="TIGR01466">
    <property type="entry name" value="cobJ_cbiH"/>
    <property type="match status" value="1"/>
</dbReference>
<comment type="pathway">
    <text evidence="1">Cofactor biosynthesis; adenosylcobalamin biosynthesis.</text>
</comment>
<dbReference type="InterPro" id="IPR014777">
    <property type="entry name" value="4pyrrole_Mease_sub1"/>
</dbReference>
<keyword evidence="4 7" id="KW-0808">Transferase</keyword>
<dbReference type="GO" id="GO:0009236">
    <property type="term" value="P:cobalamin biosynthetic process"/>
    <property type="evidence" value="ECO:0007669"/>
    <property type="project" value="UniProtKB-UniPathway"/>
</dbReference>